<organism evidence="3">
    <name type="scientific">Geobacter sp. (strain M21)</name>
    <dbReference type="NCBI Taxonomy" id="443144"/>
    <lineage>
        <taxon>Bacteria</taxon>
        <taxon>Pseudomonadati</taxon>
        <taxon>Thermodesulfobacteriota</taxon>
        <taxon>Desulfuromonadia</taxon>
        <taxon>Geobacterales</taxon>
        <taxon>Geobacteraceae</taxon>
        <taxon>Geobacter</taxon>
    </lineage>
</organism>
<dbReference type="GO" id="GO:0006310">
    <property type="term" value="P:DNA recombination"/>
    <property type="evidence" value="ECO:0007669"/>
    <property type="project" value="UniProtKB-KW"/>
</dbReference>
<proteinExistence type="predicted"/>
<dbReference type="KEGG" id="gem:GM21_4063"/>
<feature type="domain" description="Tyr recombinase" evidence="2">
    <location>
        <begin position="197"/>
        <end position="425"/>
    </location>
</feature>
<dbReference type="HOGENOM" id="CLU_048231_2_0_7"/>
<dbReference type="Gene3D" id="1.10.443.10">
    <property type="entry name" value="Intergrase catalytic core"/>
    <property type="match status" value="1"/>
</dbReference>
<dbReference type="GO" id="GO:0003677">
    <property type="term" value="F:DNA binding"/>
    <property type="evidence" value="ECO:0007669"/>
    <property type="project" value="InterPro"/>
</dbReference>
<name>C6E9H9_GEOSM</name>
<dbReference type="CDD" id="cd00397">
    <property type="entry name" value="DNA_BRE_C"/>
    <property type="match status" value="1"/>
</dbReference>
<gene>
    <name evidence="3" type="ordered locus">GM21_4063</name>
</gene>
<reference evidence="3" key="1">
    <citation type="submission" date="2009-07" db="EMBL/GenBank/DDBJ databases">
        <title>Complete sequence of Geobacter sp. M21.</title>
        <authorList>
            <consortium name="US DOE Joint Genome Institute"/>
            <person name="Lucas S."/>
            <person name="Copeland A."/>
            <person name="Lapidus A."/>
            <person name="Glavina del Rio T."/>
            <person name="Dalin E."/>
            <person name="Tice H."/>
            <person name="Bruce D."/>
            <person name="Goodwin L."/>
            <person name="Pitluck S."/>
            <person name="Saunders E."/>
            <person name="Brettin T."/>
            <person name="Detter J.C."/>
            <person name="Han C."/>
            <person name="Larimer F."/>
            <person name="Land M."/>
            <person name="Hauser L."/>
            <person name="Kyrpides N."/>
            <person name="Ovchinnikova G."/>
            <person name="Lovley D."/>
        </authorList>
    </citation>
    <scope>NUCLEOTIDE SEQUENCE [LARGE SCALE GENOMIC DNA]</scope>
    <source>
        <strain evidence="3">M21</strain>
    </source>
</reference>
<evidence type="ECO:0000256" key="1">
    <source>
        <dbReference type="ARBA" id="ARBA00023172"/>
    </source>
</evidence>
<dbReference type="InterPro" id="IPR002104">
    <property type="entry name" value="Integrase_catalytic"/>
</dbReference>
<dbReference type="AlphaFoldDB" id="C6E9H9"/>
<protein>
    <submittedName>
        <fullName evidence="3">Integrase family protein</fullName>
    </submittedName>
</protein>
<dbReference type="OrthoDB" id="6819422at2"/>
<keyword evidence="1" id="KW-0233">DNA recombination</keyword>
<dbReference type="STRING" id="443144.GM21_4063"/>
<accession>C6E9H9</accession>
<dbReference type="eggNOG" id="COG0582">
    <property type="taxonomic scope" value="Bacteria"/>
</dbReference>
<dbReference type="PROSITE" id="PS51898">
    <property type="entry name" value="TYR_RECOMBINASE"/>
    <property type="match status" value="1"/>
</dbReference>
<dbReference type="SUPFAM" id="SSF56349">
    <property type="entry name" value="DNA breaking-rejoining enzymes"/>
    <property type="match status" value="1"/>
</dbReference>
<dbReference type="InterPro" id="IPR011010">
    <property type="entry name" value="DNA_brk_join_enz"/>
</dbReference>
<evidence type="ECO:0000313" key="3">
    <source>
        <dbReference type="EMBL" id="ACT20079.1"/>
    </source>
</evidence>
<evidence type="ECO:0000259" key="2">
    <source>
        <dbReference type="PROSITE" id="PS51898"/>
    </source>
</evidence>
<dbReference type="GO" id="GO:0015074">
    <property type="term" value="P:DNA integration"/>
    <property type="evidence" value="ECO:0007669"/>
    <property type="project" value="InterPro"/>
</dbReference>
<dbReference type="EMBL" id="CP001661">
    <property type="protein sequence ID" value="ACT20079.1"/>
    <property type="molecule type" value="Genomic_DNA"/>
</dbReference>
<sequence>MSSFLKIKTVILANGGRRPMLIDRTDGMPLVNPTFYITSMVYLPGLELNTQKQVLSAIQFLYEWSKRNRIDLEERFGLGHFLELREIEKVCVDIRMDFRNYCFDPLAFAGASRPMQRTKTIVRLHRPRKPRYLNNMYNCGATTSIKLSYIKNYLDWLAAETIGRSSAREPEFSSMQTSRAEMVKWLTERIPSAGESPLKRGLTPEARTRLLDVIDPKHPDNPFKSAFVRERNRLIILYLDRLGIRRAEALLIKLGKFLNVFPSAGCQEGSVEIREHVNDPEDTRRNRPQLKTAERPLPIGMELCSLTRDFINLYRSKIPRARCHGYLFVSRSGEPLTLSSLDDIFAKVRTVEGIPDLISAHLLRYTWNDRFSEFADQMIKSGEWKSKDEEEIRRLQQGWSPDSKMPGKYSRRFLENKTRQVSIHLQENLYTVKIPDLTPEK</sequence>
<dbReference type="InterPro" id="IPR013762">
    <property type="entry name" value="Integrase-like_cat_sf"/>
</dbReference>